<dbReference type="PANTHER" id="PTHR35076">
    <property type="entry name" value="TUBULIN EPSILON AND DELTA COMPLEX PROTEIN 1"/>
    <property type="match status" value="1"/>
</dbReference>
<protein>
    <submittedName>
        <fullName evidence="2">Tubulin epsilon and delta complex protein 1</fullName>
    </submittedName>
</protein>
<dbReference type="Proteomes" id="UP001219518">
    <property type="component" value="Unassembled WGS sequence"/>
</dbReference>
<proteinExistence type="predicted"/>
<comment type="caution">
    <text evidence="2">The sequence shown here is derived from an EMBL/GenBank/DDBJ whole genome shotgun (WGS) entry which is preliminary data.</text>
</comment>
<dbReference type="Pfam" id="PF14970">
    <property type="entry name" value="TEDC1"/>
    <property type="match status" value="1"/>
</dbReference>
<dbReference type="InterPro" id="IPR043535">
    <property type="entry name" value="TEDC1"/>
</dbReference>
<dbReference type="InterPro" id="IPR027996">
    <property type="entry name" value="TEDC1_dom"/>
</dbReference>
<name>A0AAE1GUW3_9NEOP</name>
<reference evidence="2" key="1">
    <citation type="submission" date="2021-07" db="EMBL/GenBank/DDBJ databases">
        <authorList>
            <person name="Catto M.A."/>
            <person name="Jacobson A."/>
            <person name="Kennedy G."/>
            <person name="Labadie P."/>
            <person name="Hunt B.G."/>
            <person name="Srinivasan R."/>
        </authorList>
    </citation>
    <scope>NUCLEOTIDE SEQUENCE</scope>
    <source>
        <strain evidence="2">PL_HMW_Pooled</strain>
        <tissue evidence="2">Head</tissue>
    </source>
</reference>
<keyword evidence="3" id="KW-1185">Reference proteome</keyword>
<gene>
    <name evidence="2" type="ORF">KUF71_019363</name>
</gene>
<dbReference type="AlphaFoldDB" id="A0AAE1GUW3"/>
<evidence type="ECO:0000313" key="2">
    <source>
        <dbReference type="EMBL" id="KAK3909308.1"/>
    </source>
</evidence>
<accession>A0AAE1GUW3</accession>
<sequence length="402" mass="45863">MSDIKTVIQLLCQHLNCLLNINLKPDNFRLSKFNNNDKNTIEALWTTLEKICLSLGSKTPHYEKIDNIQVWVKLQLACMGYNCCEFYSLPTDFSTGSRELLLALMWVIAKENALAVLTQECVRQSPLSHEYSDVSHDQEKTCSSAPPLLTKESKNSISLEHQINYCLWLANRLKYNINQIQNLEEERIRHTHEVHQATAGSSGLPHLSVFETKLVKEPEFLNEWMPKLSKLNEIINTHSKWLKKKSVFWEWMETVIEMKEKDACAEDSSQIHNKHALSEFINAVHLYLGRTKKCEEPERGNNVAPHPRFLISSLYAKSVSNLVRKASSSDLLADMGLSENGIVMHASDWLALVDSELQEVEKMKHEKVQELNVMLQSLTQKLALVAIADVSNGEVESEDCSK</sequence>
<reference evidence="2" key="2">
    <citation type="journal article" date="2023" name="BMC Genomics">
        <title>Pest status, molecular evolution, and epigenetic factors derived from the genome assembly of Frankliniella fusca, a thysanopteran phytovirus vector.</title>
        <authorList>
            <person name="Catto M.A."/>
            <person name="Labadie P.E."/>
            <person name="Jacobson A.L."/>
            <person name="Kennedy G.G."/>
            <person name="Srinivasan R."/>
            <person name="Hunt B.G."/>
        </authorList>
    </citation>
    <scope>NUCLEOTIDE SEQUENCE</scope>
    <source>
        <strain evidence="2">PL_HMW_Pooled</strain>
    </source>
</reference>
<evidence type="ECO:0000259" key="1">
    <source>
        <dbReference type="Pfam" id="PF14970"/>
    </source>
</evidence>
<evidence type="ECO:0000313" key="3">
    <source>
        <dbReference type="Proteomes" id="UP001219518"/>
    </source>
</evidence>
<organism evidence="2 3">
    <name type="scientific">Frankliniella fusca</name>
    <dbReference type="NCBI Taxonomy" id="407009"/>
    <lineage>
        <taxon>Eukaryota</taxon>
        <taxon>Metazoa</taxon>
        <taxon>Ecdysozoa</taxon>
        <taxon>Arthropoda</taxon>
        <taxon>Hexapoda</taxon>
        <taxon>Insecta</taxon>
        <taxon>Pterygota</taxon>
        <taxon>Neoptera</taxon>
        <taxon>Paraneoptera</taxon>
        <taxon>Thysanoptera</taxon>
        <taxon>Terebrantia</taxon>
        <taxon>Thripoidea</taxon>
        <taxon>Thripidae</taxon>
        <taxon>Frankliniella</taxon>
    </lineage>
</organism>
<dbReference type="PANTHER" id="PTHR35076:SF1">
    <property type="entry name" value="TUBULIN EPSILON AND DELTA COMPLEX PROTEIN 1"/>
    <property type="match status" value="1"/>
</dbReference>
<feature type="domain" description="Tubulin epsilon and delta complex protein 1" evidence="1">
    <location>
        <begin position="80"/>
        <end position="257"/>
    </location>
</feature>
<dbReference type="EMBL" id="JAHWGI010000094">
    <property type="protein sequence ID" value="KAK3909308.1"/>
    <property type="molecule type" value="Genomic_DNA"/>
</dbReference>